<gene>
    <name evidence="1" type="ORF">V6N11_060420</name>
</gene>
<accession>A0ABR2QQN0</accession>
<organism evidence="1 2">
    <name type="scientific">Hibiscus sabdariffa</name>
    <name type="common">roselle</name>
    <dbReference type="NCBI Taxonomy" id="183260"/>
    <lineage>
        <taxon>Eukaryota</taxon>
        <taxon>Viridiplantae</taxon>
        <taxon>Streptophyta</taxon>
        <taxon>Embryophyta</taxon>
        <taxon>Tracheophyta</taxon>
        <taxon>Spermatophyta</taxon>
        <taxon>Magnoliopsida</taxon>
        <taxon>eudicotyledons</taxon>
        <taxon>Gunneridae</taxon>
        <taxon>Pentapetalae</taxon>
        <taxon>rosids</taxon>
        <taxon>malvids</taxon>
        <taxon>Malvales</taxon>
        <taxon>Malvaceae</taxon>
        <taxon>Malvoideae</taxon>
        <taxon>Hibiscus</taxon>
    </lineage>
</organism>
<dbReference type="Proteomes" id="UP001396334">
    <property type="component" value="Unassembled WGS sequence"/>
</dbReference>
<evidence type="ECO:0000313" key="2">
    <source>
        <dbReference type="Proteomes" id="UP001396334"/>
    </source>
</evidence>
<keyword evidence="2" id="KW-1185">Reference proteome</keyword>
<sequence length="157" mass="18245">MATSLLPKGIPLLRLRLQRFNLLTAGIISSPCRPICTAKCDMLDDHGCMKWEDKKEEILRDIQPIQSLAKEILHSNRYMDGEHLTDVDEKVVVERLLRYHPESEDMIGCGIDSIMHDTLYFWACVWCHGLVENSRAVVRIFIYAWMIMEHKDPEKGF</sequence>
<protein>
    <submittedName>
        <fullName evidence="1">Uncharacterized protein</fullName>
    </submittedName>
</protein>
<reference evidence="1 2" key="1">
    <citation type="journal article" date="2024" name="G3 (Bethesda)">
        <title>Genome assembly of Hibiscus sabdariffa L. provides insights into metabolisms of medicinal natural products.</title>
        <authorList>
            <person name="Kim T."/>
        </authorList>
    </citation>
    <scope>NUCLEOTIDE SEQUENCE [LARGE SCALE GENOMIC DNA]</scope>
    <source>
        <strain evidence="1">TK-2024</strain>
        <tissue evidence="1">Old leaves</tissue>
    </source>
</reference>
<dbReference type="Gene3D" id="3.10.450.40">
    <property type="match status" value="1"/>
</dbReference>
<dbReference type="PANTHER" id="PTHR33415:SF4">
    <property type="entry name" value="DCL PROTEIN (DUF3223)"/>
    <property type="match status" value="1"/>
</dbReference>
<dbReference type="EMBL" id="JBBPBN010000034">
    <property type="protein sequence ID" value="KAK9002842.1"/>
    <property type="molecule type" value="Genomic_DNA"/>
</dbReference>
<dbReference type="InterPro" id="IPR044673">
    <property type="entry name" value="DCL-like"/>
</dbReference>
<dbReference type="Pfam" id="PF11523">
    <property type="entry name" value="DUF3223"/>
    <property type="match status" value="1"/>
</dbReference>
<proteinExistence type="predicted"/>
<dbReference type="PANTHER" id="PTHR33415">
    <property type="entry name" value="PROTEIN EMBRYO DEFECTIVE 514"/>
    <property type="match status" value="1"/>
</dbReference>
<evidence type="ECO:0000313" key="1">
    <source>
        <dbReference type="EMBL" id="KAK9002842.1"/>
    </source>
</evidence>
<comment type="caution">
    <text evidence="1">The sequence shown here is derived from an EMBL/GenBank/DDBJ whole genome shotgun (WGS) entry which is preliminary data.</text>
</comment>
<name>A0ABR2QQN0_9ROSI</name>